<comment type="similarity">
    <text evidence="5 8">Belongs to the DegT/DnrJ/EryC1 family.</text>
</comment>
<dbReference type="InterPro" id="IPR015422">
    <property type="entry name" value="PyrdxlP-dep_Trfase_small"/>
</dbReference>
<evidence type="ECO:0000256" key="2">
    <source>
        <dbReference type="ARBA" id="ARBA00022576"/>
    </source>
</evidence>
<dbReference type="Pfam" id="PF01041">
    <property type="entry name" value="DegT_DnrJ_EryC1"/>
    <property type="match status" value="1"/>
</dbReference>
<dbReference type="Gene3D" id="3.90.1150.10">
    <property type="entry name" value="Aspartate Aminotransferase, domain 1"/>
    <property type="match status" value="1"/>
</dbReference>
<evidence type="ECO:0000256" key="6">
    <source>
        <dbReference type="PIRSR" id="PIRSR000390-1"/>
    </source>
</evidence>
<dbReference type="AlphaFoldDB" id="A0A0G0EUM0"/>
<dbReference type="GO" id="GO:0008483">
    <property type="term" value="F:transaminase activity"/>
    <property type="evidence" value="ECO:0007669"/>
    <property type="project" value="UniProtKB-KW"/>
</dbReference>
<keyword evidence="3 9" id="KW-0808">Transferase</keyword>
<dbReference type="GO" id="GO:0030170">
    <property type="term" value="F:pyridoxal phosphate binding"/>
    <property type="evidence" value="ECO:0007669"/>
    <property type="project" value="TreeGrafter"/>
</dbReference>
<dbReference type="PATRIC" id="fig|1618426.3.peg.101"/>
<protein>
    <submittedName>
        <fullName evidence="9">DegT/DnrJ/EryC1/StrS aminotransferase</fullName>
    </submittedName>
</protein>
<dbReference type="Proteomes" id="UP000034492">
    <property type="component" value="Unassembled WGS sequence"/>
</dbReference>
<dbReference type="PIRSF" id="PIRSF000390">
    <property type="entry name" value="PLP_StrS"/>
    <property type="match status" value="1"/>
</dbReference>
<dbReference type="PANTHER" id="PTHR30244:SF34">
    <property type="entry name" value="DTDP-4-AMINO-4,6-DIDEOXYGALACTOSE TRANSAMINASE"/>
    <property type="match status" value="1"/>
</dbReference>
<feature type="active site" description="Proton acceptor" evidence="6">
    <location>
        <position position="181"/>
    </location>
</feature>
<dbReference type="InterPro" id="IPR015424">
    <property type="entry name" value="PyrdxlP-dep_Trfase"/>
</dbReference>
<evidence type="ECO:0000256" key="3">
    <source>
        <dbReference type="ARBA" id="ARBA00022679"/>
    </source>
</evidence>
<evidence type="ECO:0000256" key="4">
    <source>
        <dbReference type="ARBA" id="ARBA00022898"/>
    </source>
</evidence>
<dbReference type="InterPro" id="IPR015421">
    <property type="entry name" value="PyrdxlP-dep_Trfase_major"/>
</dbReference>
<evidence type="ECO:0000256" key="1">
    <source>
        <dbReference type="ARBA" id="ARBA00001933"/>
    </source>
</evidence>
<dbReference type="EMBL" id="LBSA01000002">
    <property type="protein sequence ID" value="KKQ10613.1"/>
    <property type="molecule type" value="Genomic_DNA"/>
</dbReference>
<dbReference type="Gene3D" id="3.40.640.10">
    <property type="entry name" value="Type I PLP-dependent aspartate aminotransferase-like (Major domain)"/>
    <property type="match status" value="1"/>
</dbReference>
<keyword evidence="4 7" id="KW-0663">Pyridoxal phosphate</keyword>
<dbReference type="InterPro" id="IPR000653">
    <property type="entry name" value="DegT/StrS_aminotransferase"/>
</dbReference>
<reference evidence="9 10" key="1">
    <citation type="journal article" date="2015" name="Nature">
        <title>rRNA introns, odd ribosomes, and small enigmatic genomes across a large radiation of phyla.</title>
        <authorList>
            <person name="Brown C.T."/>
            <person name="Hug L.A."/>
            <person name="Thomas B.C."/>
            <person name="Sharon I."/>
            <person name="Castelle C.J."/>
            <person name="Singh A."/>
            <person name="Wilkins M.J."/>
            <person name="Williams K.H."/>
            <person name="Banfield J.F."/>
        </authorList>
    </citation>
    <scope>NUCLEOTIDE SEQUENCE [LARGE SCALE GENOMIC DNA]</scope>
</reference>
<evidence type="ECO:0000256" key="8">
    <source>
        <dbReference type="RuleBase" id="RU004508"/>
    </source>
</evidence>
<gene>
    <name evidence="9" type="ORF">US19_C0002G0032</name>
</gene>
<keyword evidence="2 9" id="KW-0032">Aminotransferase</keyword>
<accession>A0A0G0EUM0</accession>
<evidence type="ECO:0000313" key="9">
    <source>
        <dbReference type="EMBL" id="KKQ10613.1"/>
    </source>
</evidence>
<dbReference type="GO" id="GO:0000271">
    <property type="term" value="P:polysaccharide biosynthetic process"/>
    <property type="evidence" value="ECO:0007669"/>
    <property type="project" value="TreeGrafter"/>
</dbReference>
<proteinExistence type="inferred from homology"/>
<comment type="cofactor">
    <cofactor evidence="1">
        <name>pyridoxal 5'-phosphate</name>
        <dbReference type="ChEBI" id="CHEBI:597326"/>
    </cofactor>
</comment>
<name>A0A0G0EUM0_9BACT</name>
<sequence length="361" mass="40634">MKIPLTKVYFDNNEEKAIIDVLRSGWVLQGPKVEKFEKSVKAYVGSKYAVAVSSGTTALYLSLKILGVGKDDEVILPSFTFIACANVVVQVGAVPVFADIDPLTFNIDPKDIEKKITKKTKAIMVVDQVGLPADLDEVNKICKKHKLFFLEDAACALGSIYKGKRVGSIADITCFSFHPRKNLTTGEGGMITTNNQKWTERVKVLRNHGIDSNGNYQVIGYNFRMTDIQASVGMVQLKKINWLIKKRGVLSQRYSKAFKNINTLKLPYVPSDRKTNWQSYLLKLREGIDREKLILKFKKRGVALKEGIPSIHLQPIYQKLVGKIKLSETEKASSQTLFLPLYPQMTIKEQDYVIDLLIKSL</sequence>
<feature type="modified residue" description="N6-(pyridoxal phosphate)lysine" evidence="7">
    <location>
        <position position="181"/>
    </location>
</feature>
<evidence type="ECO:0000256" key="5">
    <source>
        <dbReference type="ARBA" id="ARBA00037999"/>
    </source>
</evidence>
<evidence type="ECO:0000313" key="10">
    <source>
        <dbReference type="Proteomes" id="UP000034492"/>
    </source>
</evidence>
<evidence type="ECO:0000256" key="7">
    <source>
        <dbReference type="PIRSR" id="PIRSR000390-2"/>
    </source>
</evidence>
<dbReference type="PANTHER" id="PTHR30244">
    <property type="entry name" value="TRANSAMINASE"/>
    <property type="match status" value="1"/>
</dbReference>
<organism evidence="9 10">
    <name type="scientific">Candidatus Daviesbacteria bacterium GW2011_GWB1_36_5</name>
    <dbReference type="NCBI Taxonomy" id="1618426"/>
    <lineage>
        <taxon>Bacteria</taxon>
        <taxon>Candidatus Daviesiibacteriota</taxon>
    </lineage>
</organism>
<dbReference type="SUPFAM" id="SSF53383">
    <property type="entry name" value="PLP-dependent transferases"/>
    <property type="match status" value="1"/>
</dbReference>
<comment type="caution">
    <text evidence="9">The sequence shown here is derived from an EMBL/GenBank/DDBJ whole genome shotgun (WGS) entry which is preliminary data.</text>
</comment>
<dbReference type="CDD" id="cd00616">
    <property type="entry name" value="AHBA_syn"/>
    <property type="match status" value="1"/>
</dbReference>
<dbReference type="FunFam" id="3.40.640.10:FF:000090">
    <property type="entry name" value="Pyridoxal phosphate-dependent aminotransferase"/>
    <property type="match status" value="1"/>
</dbReference>